<feature type="compositionally biased region" description="Low complexity" evidence="1">
    <location>
        <begin position="45"/>
        <end position="69"/>
    </location>
</feature>
<dbReference type="Proteomes" id="UP000774570">
    <property type="component" value="Unassembled WGS sequence"/>
</dbReference>
<evidence type="ECO:0008006" key="5">
    <source>
        <dbReference type="Google" id="ProtNLM"/>
    </source>
</evidence>
<evidence type="ECO:0000313" key="4">
    <source>
        <dbReference type="Proteomes" id="UP000774570"/>
    </source>
</evidence>
<keyword evidence="4" id="KW-1185">Reference proteome</keyword>
<dbReference type="PROSITE" id="PS51257">
    <property type="entry name" value="PROKAR_LIPOPROTEIN"/>
    <property type="match status" value="1"/>
</dbReference>
<feature type="signal peptide" evidence="2">
    <location>
        <begin position="1"/>
        <end position="31"/>
    </location>
</feature>
<organism evidence="3 4">
    <name type="scientific">Actinomadura parmotrematis</name>
    <dbReference type="NCBI Taxonomy" id="2864039"/>
    <lineage>
        <taxon>Bacteria</taxon>
        <taxon>Bacillati</taxon>
        <taxon>Actinomycetota</taxon>
        <taxon>Actinomycetes</taxon>
        <taxon>Streptosporangiales</taxon>
        <taxon>Thermomonosporaceae</taxon>
        <taxon>Actinomadura</taxon>
    </lineage>
</organism>
<dbReference type="SUPFAM" id="SSF49503">
    <property type="entry name" value="Cupredoxins"/>
    <property type="match status" value="1"/>
</dbReference>
<accession>A0ABS7FRG7</accession>
<dbReference type="RefSeq" id="WP_220165217.1">
    <property type="nucleotide sequence ID" value="NZ_JAIBOA010000005.1"/>
</dbReference>
<evidence type="ECO:0000256" key="2">
    <source>
        <dbReference type="SAM" id="SignalP"/>
    </source>
</evidence>
<dbReference type="InterPro" id="IPR008972">
    <property type="entry name" value="Cupredoxin"/>
</dbReference>
<feature type="region of interest" description="Disordered" evidence="1">
    <location>
        <begin position="40"/>
        <end position="69"/>
    </location>
</feature>
<dbReference type="Gene3D" id="2.60.40.420">
    <property type="entry name" value="Cupredoxins - blue copper proteins"/>
    <property type="match status" value="1"/>
</dbReference>
<gene>
    <name evidence="3" type="ORF">K1Y72_09330</name>
</gene>
<reference evidence="3 4" key="1">
    <citation type="submission" date="2021-07" db="EMBL/GenBank/DDBJ databases">
        <title>Actinomadura sp. PM05-2 isolated from lichen.</title>
        <authorList>
            <person name="Somphong A."/>
            <person name="Phongsopitanun W."/>
            <person name="Tanasupawat S."/>
            <person name="Peongsungnone V."/>
        </authorList>
    </citation>
    <scope>NUCLEOTIDE SEQUENCE [LARGE SCALE GENOMIC DNA]</scope>
    <source>
        <strain evidence="3 4">PM05-2</strain>
    </source>
</reference>
<evidence type="ECO:0000256" key="1">
    <source>
        <dbReference type="SAM" id="MobiDB-lite"/>
    </source>
</evidence>
<protein>
    <recommendedName>
        <fullName evidence="5">EfeO-type cupredoxin-like domain-containing protein</fullName>
    </recommendedName>
</protein>
<evidence type="ECO:0000313" key="3">
    <source>
        <dbReference type="EMBL" id="MBW8482565.1"/>
    </source>
</evidence>
<dbReference type="EMBL" id="JAIBOA010000005">
    <property type="protein sequence ID" value="MBW8482565.1"/>
    <property type="molecule type" value="Genomic_DNA"/>
</dbReference>
<keyword evidence="2" id="KW-0732">Signal</keyword>
<comment type="caution">
    <text evidence="3">The sequence shown here is derived from an EMBL/GenBank/DDBJ whole genome shotgun (WGS) entry which is preliminary data.</text>
</comment>
<name>A0ABS7FRG7_9ACTN</name>
<sequence>MGARRPRGRIGKRPVRMLVPAVAAVVLACGAACGEPPPDAGGATGTPATAATPSAAASGPAASPGGDSALTQVNVSVTQGRVRASVGPGGAAVRTVKVRLGARVQVTVTSDVAEEFHLHGYDREAEVAAGRPASLRFTADRPGVFEAEFHHSGARAFELQVK</sequence>
<feature type="chain" id="PRO_5046269027" description="EfeO-type cupredoxin-like domain-containing protein" evidence="2">
    <location>
        <begin position="32"/>
        <end position="162"/>
    </location>
</feature>
<proteinExistence type="predicted"/>